<evidence type="ECO:0000256" key="4">
    <source>
        <dbReference type="ARBA" id="ARBA00022691"/>
    </source>
</evidence>
<dbReference type="RefSeq" id="XP_044910682.1">
    <property type="nucleotide sequence ID" value="XM_045054747.1"/>
</dbReference>
<reference evidence="11 12" key="1">
    <citation type="submission" date="2021-02" db="EMBL/GenBank/DDBJ databases">
        <title>Safari Cat Assemblies.</title>
        <authorList>
            <person name="Bredemeyer K.R."/>
            <person name="Murphy W.J."/>
        </authorList>
    </citation>
    <scope>NUCLEOTIDE SEQUENCE [LARGE SCALE GENOMIC DNA]</scope>
</reference>
<feature type="region of interest" description="Disordered" evidence="8">
    <location>
        <begin position="1"/>
        <end position="58"/>
    </location>
</feature>
<name>A0ABI7X9K4_FELCA</name>
<keyword evidence="12" id="KW-1185">Reference proteome</keyword>
<feature type="compositionally biased region" description="Basic and acidic residues" evidence="8">
    <location>
        <begin position="143"/>
        <end position="158"/>
    </location>
</feature>
<reference evidence="11" key="2">
    <citation type="submission" date="2025-08" db="UniProtKB">
        <authorList>
            <consortium name="Ensembl"/>
        </authorList>
    </citation>
    <scope>IDENTIFICATION</scope>
    <source>
        <strain evidence="11">breed Abyssinian</strain>
    </source>
</reference>
<protein>
    <recommendedName>
        <fullName evidence="1">tRNA (adenine(58)-N(1))-methyltransferase</fullName>
        <ecNumber evidence="1">2.1.1.220</ecNumber>
    </recommendedName>
</protein>
<feature type="compositionally biased region" description="Low complexity" evidence="8">
    <location>
        <begin position="180"/>
        <end position="190"/>
    </location>
</feature>
<dbReference type="Gene3D" id="3.40.50.150">
    <property type="entry name" value="Vaccinia Virus protein VP39"/>
    <property type="match status" value="1"/>
</dbReference>
<sequence>MGQRSTVYSAHIPRRKMGPRAGVRLAPETVNSATPGGPDTPSSASSGPSARTRSRRALPAKKLRILSGGCVSACGRERASNGLTSLCATAPAPESMLPAARRGLGLVRPRLLRGWPGLTTFSFLRGLGPEPLETARSLCCESSPRDARDGEGRREAARRNAPGTESPPSLPPRVRGTGTRRLSSLESLRLPTPREESPPQEREDSSGDQGQPGPAHRGAGGPLPPSLAQSGTEVEELHGSSSRSTYREGPFRAGELILAETGKRETQFKKLFRLSNAGHLNSSWGTVPFSEIVGKFPGQILRSSSGKHFMLRRPALEDYVLLMKRGPAITYPKDMNMILSMMDIHPGDTVLEAGSGSGGMSLFLSKAVGSQGQVLSFEIRKDHLELAKKNYKNWCDSWKISHVEEWPDNVNFIHKDISGATEDIKSLTFDAVALDMLNPQVALPVLYPNLKQGGICAVYLANITQVIELLDGIRICELALTCEKISEVIVRDWLVCLAKQKNGTLPQKVEPKINTDLQLHSQKKVSIEDEMFQEDDHEESHSDFPYGSFPYIARPIHWQTGHTAFLVKLRKFKPQLN</sequence>
<dbReference type="PANTHER" id="PTHR12133">
    <property type="entry name" value="TRNA (ADENINE(58)-N(1))-METHYLTRANSFERASE"/>
    <property type="match status" value="1"/>
</dbReference>
<evidence type="ECO:0000256" key="8">
    <source>
        <dbReference type="SAM" id="MobiDB-lite"/>
    </source>
</evidence>
<proteinExistence type="predicted"/>
<evidence type="ECO:0000256" key="5">
    <source>
        <dbReference type="ARBA" id="ARBA00022694"/>
    </source>
</evidence>
<evidence type="ECO:0000256" key="7">
    <source>
        <dbReference type="ARBA" id="ARBA00048481"/>
    </source>
</evidence>
<evidence type="ECO:0000259" key="10">
    <source>
        <dbReference type="Pfam" id="PF21985"/>
    </source>
</evidence>
<feature type="domain" description="tRNA (adenine(58)-N(1))-methyltransferase catalytic subunit TRM61 C-terminal" evidence="9">
    <location>
        <begin position="324"/>
        <end position="567"/>
    </location>
</feature>
<dbReference type="InterPro" id="IPR049470">
    <property type="entry name" value="TRM61_C"/>
</dbReference>
<dbReference type="InterPro" id="IPR029063">
    <property type="entry name" value="SAM-dependent_MTases_sf"/>
</dbReference>
<reference evidence="11" key="3">
    <citation type="submission" date="2025-09" db="UniProtKB">
        <authorList>
            <consortium name="Ensembl"/>
        </authorList>
    </citation>
    <scope>IDENTIFICATION</scope>
    <source>
        <strain evidence="11">breed Abyssinian</strain>
    </source>
</reference>
<keyword evidence="4" id="KW-0949">S-adenosyl-L-methionine</keyword>
<feature type="compositionally biased region" description="Basic and acidic residues" evidence="8">
    <location>
        <begin position="192"/>
        <end position="205"/>
    </location>
</feature>
<dbReference type="PANTHER" id="PTHR12133:SF1">
    <property type="entry name" value="TRNA (ADENINE(58)-N(1))-METHYLTRANSFERASE, MITOCHONDRIAL"/>
    <property type="match status" value="1"/>
</dbReference>
<dbReference type="GeneID" id="101092430"/>
<feature type="region of interest" description="Disordered" evidence="8">
    <location>
        <begin position="136"/>
        <end position="248"/>
    </location>
</feature>
<keyword evidence="3" id="KW-0808">Transferase</keyword>
<evidence type="ECO:0000259" key="9">
    <source>
        <dbReference type="Pfam" id="PF08704"/>
    </source>
</evidence>
<keyword evidence="5" id="KW-0819">tRNA processing</keyword>
<evidence type="ECO:0000313" key="12">
    <source>
        <dbReference type="Proteomes" id="UP000823872"/>
    </source>
</evidence>
<dbReference type="Pfam" id="PF21985">
    <property type="entry name" value="TR61B_FKBP-like"/>
    <property type="match status" value="1"/>
</dbReference>
<feature type="compositionally biased region" description="Polar residues" evidence="8">
    <location>
        <begin position="29"/>
        <end position="51"/>
    </location>
</feature>
<dbReference type="Pfam" id="PF08704">
    <property type="entry name" value="GCD14"/>
    <property type="match status" value="1"/>
</dbReference>
<evidence type="ECO:0000256" key="3">
    <source>
        <dbReference type="ARBA" id="ARBA00022679"/>
    </source>
</evidence>
<dbReference type="SUPFAM" id="SSF53335">
    <property type="entry name" value="S-adenosyl-L-methionine-dependent methyltransferases"/>
    <property type="match status" value="1"/>
</dbReference>
<keyword evidence="2" id="KW-0489">Methyltransferase</keyword>
<dbReference type="CDD" id="cd02440">
    <property type="entry name" value="AdoMet_MTases"/>
    <property type="match status" value="1"/>
</dbReference>
<dbReference type="PROSITE" id="PS51620">
    <property type="entry name" value="SAM_TRM61"/>
    <property type="match status" value="1"/>
</dbReference>
<evidence type="ECO:0000313" key="11">
    <source>
        <dbReference type="Ensembl" id="ENSFCTP00005019227.1"/>
    </source>
</evidence>
<dbReference type="InterPro" id="IPR054151">
    <property type="entry name" value="TR61B_FKBP-like"/>
</dbReference>
<dbReference type="Gene3D" id="3.10.330.20">
    <property type="match status" value="1"/>
</dbReference>
<organism evidence="11 12">
    <name type="scientific">Felis catus</name>
    <name type="common">Cat</name>
    <name type="synonym">Felis silvestris catus</name>
    <dbReference type="NCBI Taxonomy" id="9685"/>
    <lineage>
        <taxon>Eukaryota</taxon>
        <taxon>Metazoa</taxon>
        <taxon>Chordata</taxon>
        <taxon>Craniata</taxon>
        <taxon>Vertebrata</taxon>
        <taxon>Euteleostomi</taxon>
        <taxon>Mammalia</taxon>
        <taxon>Eutheria</taxon>
        <taxon>Laurasiatheria</taxon>
        <taxon>Carnivora</taxon>
        <taxon>Feliformia</taxon>
        <taxon>Felidae</taxon>
        <taxon>Felinae</taxon>
        <taxon>Felis</taxon>
    </lineage>
</organism>
<evidence type="ECO:0000256" key="6">
    <source>
        <dbReference type="ARBA" id="ARBA00022990"/>
    </source>
</evidence>
<dbReference type="EC" id="2.1.1.220" evidence="1"/>
<dbReference type="Ensembl" id="ENSFCTT00005029370.1">
    <property type="protein sequence ID" value="ENSFCTP00005019227.1"/>
    <property type="gene ID" value="ENSFCTG00005010489.1"/>
</dbReference>
<dbReference type="Proteomes" id="UP000823872">
    <property type="component" value="Chromosome A3"/>
</dbReference>
<gene>
    <name evidence="11" type="primary">TRMT61B</name>
</gene>
<dbReference type="InterPro" id="IPR014816">
    <property type="entry name" value="tRNA_MeTrfase_Gcd14"/>
</dbReference>
<comment type="catalytic activity">
    <reaction evidence="7">
        <text>an adenosine in mRNA + S-adenosyl-L-methionine = an N(1)-methyladenosine in mRNA + S-adenosyl-L-homocysteine + H(+)</text>
        <dbReference type="Rhea" id="RHEA:55392"/>
        <dbReference type="Rhea" id="RHEA-COMP:12414"/>
        <dbReference type="Rhea" id="RHEA-COMP:12415"/>
        <dbReference type="ChEBI" id="CHEBI:15378"/>
        <dbReference type="ChEBI" id="CHEBI:57856"/>
        <dbReference type="ChEBI" id="CHEBI:59789"/>
        <dbReference type="ChEBI" id="CHEBI:74411"/>
        <dbReference type="ChEBI" id="CHEBI:74491"/>
    </reaction>
</comment>
<accession>A0ABI7X9K4</accession>
<evidence type="ECO:0000256" key="2">
    <source>
        <dbReference type="ARBA" id="ARBA00022603"/>
    </source>
</evidence>
<keyword evidence="6" id="KW-0007">Acetylation</keyword>
<evidence type="ECO:0000256" key="1">
    <source>
        <dbReference type="ARBA" id="ARBA00012796"/>
    </source>
</evidence>
<feature type="domain" description="TR61B FKBP-like" evidence="10">
    <location>
        <begin position="253"/>
        <end position="306"/>
    </location>
</feature>
<dbReference type="GeneTree" id="ENSGT00940000154239"/>